<feature type="region of interest" description="Disordered" evidence="1">
    <location>
        <begin position="1"/>
        <end position="21"/>
    </location>
</feature>
<sequence>MKSLPIPDLSNHRSKFKGNKDNLEKCNNAHLYEVVNTVGGKMRSTTMNSLWYVKIIEDKPSILLLSSDPTPAIISLNVSVMKAEETYTCSNSSSLKLTQYQNQDKCFIVSIENSGGDFMMQWSTKLKQINDTFESWVVNYATDLWCFNWMRTSRNGDSIDNVSKQIILVNSVVNSTTRDRSKSVFTVGLQRHSHHGRPAVSKKVTGGDEELMLNGEEQRKSVPIAKESATFISLNRSLKITMGWNIADTGKQSFAPTRKTIRSNVLNYGICPFWCTSCEMVVDDKMSTFPNFTSMTQPQETKHYKKIVI</sequence>
<proteinExistence type="predicted"/>
<accession>A0A915IT81</accession>
<keyword evidence="2" id="KW-1185">Reference proteome</keyword>
<reference evidence="3" key="1">
    <citation type="submission" date="2022-11" db="UniProtKB">
        <authorList>
            <consortium name="WormBaseParasite"/>
        </authorList>
    </citation>
    <scope>IDENTIFICATION</scope>
</reference>
<dbReference type="WBParaSite" id="nRc.2.0.1.t17247-RA">
    <property type="protein sequence ID" value="nRc.2.0.1.t17247-RA"/>
    <property type="gene ID" value="nRc.2.0.1.g17247"/>
</dbReference>
<evidence type="ECO:0000256" key="1">
    <source>
        <dbReference type="SAM" id="MobiDB-lite"/>
    </source>
</evidence>
<evidence type="ECO:0000313" key="3">
    <source>
        <dbReference type="WBParaSite" id="nRc.2.0.1.t17247-RA"/>
    </source>
</evidence>
<name>A0A915IT81_ROMCU</name>
<dbReference type="Proteomes" id="UP000887565">
    <property type="component" value="Unplaced"/>
</dbReference>
<evidence type="ECO:0000313" key="2">
    <source>
        <dbReference type="Proteomes" id="UP000887565"/>
    </source>
</evidence>
<dbReference type="AlphaFoldDB" id="A0A915IT81"/>
<protein>
    <submittedName>
        <fullName evidence="3">Uncharacterized protein</fullName>
    </submittedName>
</protein>
<organism evidence="2 3">
    <name type="scientific">Romanomermis culicivorax</name>
    <name type="common">Nematode worm</name>
    <dbReference type="NCBI Taxonomy" id="13658"/>
    <lineage>
        <taxon>Eukaryota</taxon>
        <taxon>Metazoa</taxon>
        <taxon>Ecdysozoa</taxon>
        <taxon>Nematoda</taxon>
        <taxon>Enoplea</taxon>
        <taxon>Dorylaimia</taxon>
        <taxon>Mermithida</taxon>
        <taxon>Mermithoidea</taxon>
        <taxon>Mermithidae</taxon>
        <taxon>Romanomermis</taxon>
    </lineage>
</organism>